<evidence type="ECO:0000313" key="1">
    <source>
        <dbReference type="EMBL" id="BCT78276.1"/>
    </source>
</evidence>
<dbReference type="EMBL" id="AP024525">
    <property type="protein sequence ID" value="BCT78276.1"/>
    <property type="molecule type" value="Genomic_DNA"/>
</dbReference>
<protein>
    <submittedName>
        <fullName evidence="1">Uncharacterized protein</fullName>
    </submittedName>
</protein>
<reference evidence="1 2" key="1">
    <citation type="journal article" date="2021" name="J. Biosci. Bioeng.">
        <title>Identification and characterization of a chc gene cluster responsible for the aromatization pathway of cyclohexanecarboxylate degradation in Sinomonas cyclohexanicum ATCC 51369.</title>
        <authorList>
            <person name="Yamamoto T."/>
            <person name="Hasegawa Y."/>
            <person name="Lau P.C.K."/>
            <person name="Iwaki H."/>
        </authorList>
    </citation>
    <scope>NUCLEOTIDE SEQUENCE [LARGE SCALE GENOMIC DNA]</scope>
    <source>
        <strain evidence="1 2">ATCC 51369</strain>
    </source>
</reference>
<dbReference type="Proteomes" id="UP001319861">
    <property type="component" value="Chromosome"/>
</dbReference>
<evidence type="ECO:0000313" key="2">
    <source>
        <dbReference type="Proteomes" id="UP001319861"/>
    </source>
</evidence>
<sequence>MAQSPAERSPEEAAHEAVMNGVSNVLLNIEHAVTLAKKTRTQAAKSDGERNTMLALDDAIVALQATRKRLMQDAYYRQTELRLL</sequence>
<name>A0ABN6FN22_SINCY</name>
<gene>
    <name evidence="1" type="ORF">SCMU_41180</name>
</gene>
<organism evidence="1 2">
    <name type="scientific">Sinomonas cyclohexanicum</name>
    <name type="common">Corynebacterium cyclohexanicum</name>
    <dbReference type="NCBI Taxonomy" id="322009"/>
    <lineage>
        <taxon>Bacteria</taxon>
        <taxon>Bacillati</taxon>
        <taxon>Actinomycetota</taxon>
        <taxon>Actinomycetes</taxon>
        <taxon>Micrococcales</taxon>
        <taxon>Micrococcaceae</taxon>
        <taxon>Sinomonas</taxon>
    </lineage>
</organism>
<dbReference type="RefSeq" id="WP_229230895.1">
    <property type="nucleotide sequence ID" value="NZ_AP024525.1"/>
</dbReference>
<accession>A0ABN6FN22</accession>
<keyword evidence="2" id="KW-1185">Reference proteome</keyword>
<proteinExistence type="predicted"/>